<protein>
    <submittedName>
        <fullName evidence="1">Uncharacterized protein</fullName>
    </submittedName>
</protein>
<accession>A0A0F9FMD5</accession>
<evidence type="ECO:0000313" key="1">
    <source>
        <dbReference type="EMBL" id="KKL58445.1"/>
    </source>
</evidence>
<gene>
    <name evidence="1" type="ORF">LCGC14_2225280</name>
</gene>
<dbReference type="EMBL" id="LAZR01029822">
    <property type="protein sequence ID" value="KKL58445.1"/>
    <property type="molecule type" value="Genomic_DNA"/>
</dbReference>
<sequence>MKQSEIKVGGTYYVKNYSWISSLLKRNQVFNVKRVVQRRQGVNAYYNETGQAALARELIPNILE</sequence>
<reference evidence="1" key="1">
    <citation type="journal article" date="2015" name="Nature">
        <title>Complex archaea that bridge the gap between prokaryotes and eukaryotes.</title>
        <authorList>
            <person name="Spang A."/>
            <person name="Saw J.H."/>
            <person name="Jorgensen S.L."/>
            <person name="Zaremba-Niedzwiedzka K."/>
            <person name="Martijn J."/>
            <person name="Lind A.E."/>
            <person name="van Eijk R."/>
            <person name="Schleper C."/>
            <person name="Guy L."/>
            <person name="Ettema T.J."/>
        </authorList>
    </citation>
    <scope>NUCLEOTIDE SEQUENCE</scope>
</reference>
<comment type="caution">
    <text evidence="1">The sequence shown here is derived from an EMBL/GenBank/DDBJ whole genome shotgun (WGS) entry which is preliminary data.</text>
</comment>
<name>A0A0F9FMD5_9ZZZZ</name>
<dbReference type="AlphaFoldDB" id="A0A0F9FMD5"/>
<proteinExistence type="predicted"/>
<organism evidence="1">
    <name type="scientific">marine sediment metagenome</name>
    <dbReference type="NCBI Taxonomy" id="412755"/>
    <lineage>
        <taxon>unclassified sequences</taxon>
        <taxon>metagenomes</taxon>
        <taxon>ecological metagenomes</taxon>
    </lineage>
</organism>